<keyword evidence="1 2" id="KW-0732">Signal</keyword>
<organism evidence="3 4">
    <name type="scientific">Herminiimonas contaminans</name>
    <dbReference type="NCBI Taxonomy" id="1111140"/>
    <lineage>
        <taxon>Bacteria</taxon>
        <taxon>Pseudomonadati</taxon>
        <taxon>Pseudomonadota</taxon>
        <taxon>Betaproteobacteria</taxon>
        <taxon>Burkholderiales</taxon>
        <taxon>Oxalobacteraceae</taxon>
        <taxon>Herminiimonas</taxon>
    </lineage>
</organism>
<evidence type="ECO:0008006" key="5">
    <source>
        <dbReference type="Google" id="ProtNLM"/>
    </source>
</evidence>
<feature type="chain" id="PRO_5045951687" description="Exopolysaccharide biosynthesis operon protein EpsL" evidence="2">
    <location>
        <begin position="33"/>
        <end position="403"/>
    </location>
</feature>
<reference evidence="3 4" key="1">
    <citation type="submission" date="2020-11" db="EMBL/GenBank/DDBJ databases">
        <title>WGS of Herminiimonas contaminans strain Marseille-Q4544 isolated from planarians Schmidtea mediterranea.</title>
        <authorList>
            <person name="Kangale L."/>
        </authorList>
    </citation>
    <scope>NUCLEOTIDE SEQUENCE [LARGE SCALE GENOMIC DNA]</scope>
    <source>
        <strain evidence="3 4">Marseille-Q4544</strain>
    </source>
</reference>
<evidence type="ECO:0000256" key="2">
    <source>
        <dbReference type="SAM" id="SignalP"/>
    </source>
</evidence>
<dbReference type="EMBL" id="JADOEL010000009">
    <property type="protein sequence ID" value="MBF8178418.1"/>
    <property type="molecule type" value="Genomic_DNA"/>
</dbReference>
<dbReference type="NCBIfam" id="TIGR03014">
    <property type="entry name" value="EpsL"/>
    <property type="match status" value="1"/>
</dbReference>
<evidence type="ECO:0000256" key="1">
    <source>
        <dbReference type="ARBA" id="ARBA00022729"/>
    </source>
</evidence>
<comment type="caution">
    <text evidence="3">The sequence shown here is derived from an EMBL/GenBank/DDBJ whole genome shotgun (WGS) entry which is preliminary data.</text>
</comment>
<accession>A0ABS0EUA1</accession>
<dbReference type="Gene3D" id="2.40.160.40">
    <property type="entry name" value="monomeric porin ompg"/>
    <property type="match status" value="1"/>
</dbReference>
<protein>
    <recommendedName>
        <fullName evidence="5">Exopolysaccharide biosynthesis operon protein EpsL</fullName>
    </recommendedName>
</protein>
<sequence length="403" mass="45095">MHERAVLARRKEVGLRSALLLLATMASLPVFAADPVSGDTFTPYASYGIYYDSNLLRQSDIVRQSGAQLSDRWTRAAVGIRMDKDIGRQKLTADASVYRADYDRFNQFNNTGKDLIANWKWALGNQFSGNAGVNYAEGLTSFDDFRSLQRSIQTQTKTYVDGSWRFHPSWALNAAYSHYDLGYDLEIQKPSERTLDITDVGVDYLARSGNKVGMVLRHIEGDYTYADINSYTQNEVKAKVDWQVTGKTMLQFLGGYSKREYAINPQRDSGVPSARLTAYWKATNKTAVSLAAWRELGATDNLAANYARNQGVSLASTWDATSKISVDGLVMTERRSYNGVSVVQGLDPLNRSDDYRNALLGVTYKPTSHWRIRAAVFRTTLDSNIPSASYSTDGAHISTRYEF</sequence>
<feature type="signal peptide" evidence="2">
    <location>
        <begin position="1"/>
        <end position="32"/>
    </location>
</feature>
<dbReference type="InterPro" id="IPR017465">
    <property type="entry name" value="EpsL_proteobac"/>
</dbReference>
<proteinExistence type="predicted"/>
<gene>
    <name evidence="3" type="ORF">IXC47_12075</name>
</gene>
<evidence type="ECO:0000313" key="3">
    <source>
        <dbReference type="EMBL" id="MBF8178418.1"/>
    </source>
</evidence>
<keyword evidence="4" id="KW-1185">Reference proteome</keyword>
<dbReference type="InterPro" id="IPR053713">
    <property type="entry name" value="Bact_OM_Channel_sf"/>
</dbReference>
<evidence type="ECO:0000313" key="4">
    <source>
        <dbReference type="Proteomes" id="UP000657372"/>
    </source>
</evidence>
<name>A0ABS0EUA1_9BURK</name>
<dbReference type="Proteomes" id="UP000657372">
    <property type="component" value="Unassembled WGS sequence"/>
</dbReference>